<name>A0ABR0PXW4_GOSAR</name>
<dbReference type="Proteomes" id="UP001358586">
    <property type="component" value="Chromosome 5"/>
</dbReference>
<sequence length="89" mass="10328">MAPDHQIRRQRQRRRNRLGEKQLRTVGRTFGVWLTCQHTLTVTRLSSYLSGLTRRTIPIVVYLNEVASLLFYVYHLADGNDCAVAIELN</sequence>
<evidence type="ECO:0000313" key="2">
    <source>
        <dbReference type="Proteomes" id="UP001358586"/>
    </source>
</evidence>
<dbReference type="EMBL" id="JARKNE010000005">
    <property type="protein sequence ID" value="KAK5831870.1"/>
    <property type="molecule type" value="Genomic_DNA"/>
</dbReference>
<protein>
    <submittedName>
        <fullName evidence="1">Uncharacterized protein</fullName>
    </submittedName>
</protein>
<gene>
    <name evidence="1" type="ORF">PVK06_015669</name>
</gene>
<keyword evidence="2" id="KW-1185">Reference proteome</keyword>
<reference evidence="1 2" key="1">
    <citation type="submission" date="2023-03" db="EMBL/GenBank/DDBJ databases">
        <title>WGS of Gossypium arboreum.</title>
        <authorList>
            <person name="Yu D."/>
        </authorList>
    </citation>
    <scope>NUCLEOTIDE SEQUENCE [LARGE SCALE GENOMIC DNA]</scope>
    <source>
        <tissue evidence="1">Leaf</tissue>
    </source>
</reference>
<comment type="caution">
    <text evidence="1">The sequence shown here is derived from an EMBL/GenBank/DDBJ whole genome shotgun (WGS) entry which is preliminary data.</text>
</comment>
<evidence type="ECO:0000313" key="1">
    <source>
        <dbReference type="EMBL" id="KAK5831870.1"/>
    </source>
</evidence>
<accession>A0ABR0PXW4</accession>
<proteinExistence type="predicted"/>
<organism evidence="1 2">
    <name type="scientific">Gossypium arboreum</name>
    <name type="common">Tree cotton</name>
    <name type="synonym">Gossypium nanking</name>
    <dbReference type="NCBI Taxonomy" id="29729"/>
    <lineage>
        <taxon>Eukaryota</taxon>
        <taxon>Viridiplantae</taxon>
        <taxon>Streptophyta</taxon>
        <taxon>Embryophyta</taxon>
        <taxon>Tracheophyta</taxon>
        <taxon>Spermatophyta</taxon>
        <taxon>Magnoliopsida</taxon>
        <taxon>eudicotyledons</taxon>
        <taxon>Gunneridae</taxon>
        <taxon>Pentapetalae</taxon>
        <taxon>rosids</taxon>
        <taxon>malvids</taxon>
        <taxon>Malvales</taxon>
        <taxon>Malvaceae</taxon>
        <taxon>Malvoideae</taxon>
        <taxon>Gossypium</taxon>
    </lineage>
</organism>